<keyword evidence="6 7" id="KW-0472">Membrane</keyword>
<dbReference type="RefSeq" id="WP_125649679.1">
    <property type="nucleotide sequence ID" value="NZ_JBHTOH010000089.1"/>
</dbReference>
<feature type="domain" description="EamA" evidence="8">
    <location>
        <begin position="7"/>
        <end position="140"/>
    </location>
</feature>
<keyword evidence="5 7" id="KW-1133">Transmembrane helix</keyword>
<feature type="transmembrane region" description="Helical" evidence="7">
    <location>
        <begin position="182"/>
        <end position="200"/>
    </location>
</feature>
<gene>
    <name evidence="9" type="ORF">ACFQ4R_09805</name>
</gene>
<dbReference type="SUPFAM" id="SSF103481">
    <property type="entry name" value="Multidrug resistance efflux transporter EmrE"/>
    <property type="match status" value="2"/>
</dbReference>
<evidence type="ECO:0000256" key="2">
    <source>
        <dbReference type="ARBA" id="ARBA00007362"/>
    </source>
</evidence>
<sequence>MDKRKVLGAVLLSVAASVWGGMFVVVKSIVTEIPPVELVWLRYLSGVIVLLIICLASRIKWHWDRHNLFLIFLIGLIGSTISIVTQETGTWLSSAQLGSVITAATPTFMVLFSWWLLKKRPSHGDLIGLVLSGIGVLVIVGVQFKGKHILTGTLLLVIAALTWALMSVIIQMVDQKYDVLQITFLAAVVAVICLTPWVLIKDQSVIMAIHFTQPHVFLSILYLGAISTSLGFAFWNKGLQLMDSNTAGLFFLFQPIVGTLLGWLFLGEAISWGFVVGTALIFLSIWVSIKWPQTVAVGHERLE</sequence>
<keyword evidence="4 7" id="KW-0812">Transmembrane</keyword>
<dbReference type="InterPro" id="IPR000620">
    <property type="entry name" value="EamA_dom"/>
</dbReference>
<keyword evidence="3" id="KW-1003">Cell membrane</keyword>
<feature type="transmembrane region" description="Helical" evidence="7">
    <location>
        <begin position="97"/>
        <end position="117"/>
    </location>
</feature>
<accession>A0ABW4BQG1</accession>
<comment type="caution">
    <text evidence="9">The sequence shown here is derived from an EMBL/GenBank/DDBJ whole genome shotgun (WGS) entry which is preliminary data.</text>
</comment>
<feature type="transmembrane region" description="Helical" evidence="7">
    <location>
        <begin position="126"/>
        <end position="144"/>
    </location>
</feature>
<feature type="transmembrane region" description="Helical" evidence="7">
    <location>
        <begin position="150"/>
        <end position="170"/>
    </location>
</feature>
<comment type="similarity">
    <text evidence="2">Belongs to the EamA transporter family.</text>
</comment>
<dbReference type="PANTHER" id="PTHR32322">
    <property type="entry name" value="INNER MEMBRANE TRANSPORTER"/>
    <property type="match status" value="1"/>
</dbReference>
<evidence type="ECO:0000259" key="8">
    <source>
        <dbReference type="Pfam" id="PF00892"/>
    </source>
</evidence>
<feature type="transmembrane region" description="Helical" evidence="7">
    <location>
        <begin position="68"/>
        <end position="85"/>
    </location>
</feature>
<dbReference type="Pfam" id="PF00892">
    <property type="entry name" value="EamA"/>
    <property type="match status" value="2"/>
</dbReference>
<feature type="transmembrane region" description="Helical" evidence="7">
    <location>
        <begin position="247"/>
        <end position="266"/>
    </location>
</feature>
<evidence type="ECO:0000256" key="6">
    <source>
        <dbReference type="ARBA" id="ARBA00023136"/>
    </source>
</evidence>
<feature type="transmembrane region" description="Helical" evidence="7">
    <location>
        <begin position="38"/>
        <end position="56"/>
    </location>
</feature>
<dbReference type="EMBL" id="JBHTOH010000089">
    <property type="protein sequence ID" value="MFD1411878.1"/>
    <property type="molecule type" value="Genomic_DNA"/>
</dbReference>
<evidence type="ECO:0000256" key="3">
    <source>
        <dbReference type="ARBA" id="ARBA00022475"/>
    </source>
</evidence>
<feature type="transmembrane region" description="Helical" evidence="7">
    <location>
        <begin position="272"/>
        <end position="289"/>
    </location>
</feature>
<evidence type="ECO:0000313" key="10">
    <source>
        <dbReference type="Proteomes" id="UP001597191"/>
    </source>
</evidence>
<dbReference type="InterPro" id="IPR037185">
    <property type="entry name" value="EmrE-like"/>
</dbReference>
<evidence type="ECO:0000256" key="4">
    <source>
        <dbReference type="ARBA" id="ARBA00022692"/>
    </source>
</evidence>
<comment type="subcellular location">
    <subcellularLocation>
        <location evidence="1">Cell membrane</location>
        <topology evidence="1">Multi-pass membrane protein</topology>
    </subcellularLocation>
</comment>
<evidence type="ECO:0000256" key="7">
    <source>
        <dbReference type="SAM" id="Phobius"/>
    </source>
</evidence>
<keyword evidence="10" id="KW-1185">Reference proteome</keyword>
<dbReference type="PANTHER" id="PTHR32322:SF18">
    <property type="entry name" value="S-ADENOSYLMETHIONINE_S-ADENOSYLHOMOCYSTEINE TRANSPORTER"/>
    <property type="match status" value="1"/>
</dbReference>
<feature type="domain" description="EamA" evidence="8">
    <location>
        <begin position="151"/>
        <end position="288"/>
    </location>
</feature>
<evidence type="ECO:0000256" key="5">
    <source>
        <dbReference type="ARBA" id="ARBA00022989"/>
    </source>
</evidence>
<feature type="transmembrane region" description="Helical" evidence="7">
    <location>
        <begin position="215"/>
        <end position="235"/>
    </location>
</feature>
<evidence type="ECO:0000256" key="1">
    <source>
        <dbReference type="ARBA" id="ARBA00004651"/>
    </source>
</evidence>
<dbReference type="Proteomes" id="UP001597191">
    <property type="component" value="Unassembled WGS sequence"/>
</dbReference>
<dbReference type="InterPro" id="IPR050638">
    <property type="entry name" value="AA-Vitamin_Transporters"/>
</dbReference>
<organism evidence="9 10">
    <name type="scientific">Lapidilactobacillus gannanensis</name>
    <dbReference type="NCBI Taxonomy" id="2486002"/>
    <lineage>
        <taxon>Bacteria</taxon>
        <taxon>Bacillati</taxon>
        <taxon>Bacillota</taxon>
        <taxon>Bacilli</taxon>
        <taxon>Lactobacillales</taxon>
        <taxon>Lactobacillaceae</taxon>
        <taxon>Lapidilactobacillus</taxon>
    </lineage>
</organism>
<evidence type="ECO:0000313" key="9">
    <source>
        <dbReference type="EMBL" id="MFD1411878.1"/>
    </source>
</evidence>
<proteinExistence type="inferred from homology"/>
<protein>
    <submittedName>
        <fullName evidence="9">DMT family transporter</fullName>
    </submittedName>
</protein>
<name>A0ABW4BQG1_9LACO</name>
<reference evidence="10" key="1">
    <citation type="journal article" date="2019" name="Int. J. Syst. Evol. Microbiol.">
        <title>The Global Catalogue of Microorganisms (GCM) 10K type strain sequencing project: providing services to taxonomists for standard genome sequencing and annotation.</title>
        <authorList>
            <consortium name="The Broad Institute Genomics Platform"/>
            <consortium name="The Broad Institute Genome Sequencing Center for Infectious Disease"/>
            <person name="Wu L."/>
            <person name="Ma J."/>
        </authorList>
    </citation>
    <scope>NUCLEOTIDE SEQUENCE [LARGE SCALE GENOMIC DNA]</scope>
    <source>
        <strain evidence="10">CCM 8937</strain>
    </source>
</reference>